<dbReference type="RefSeq" id="XP_010492520.1">
    <property type="nucleotide sequence ID" value="XM_010494218.2"/>
</dbReference>
<gene>
    <name evidence="3" type="primary">LOC104769897</name>
</gene>
<organism evidence="2 3">
    <name type="scientific">Camelina sativa</name>
    <name type="common">False flax</name>
    <name type="synonym">Myagrum sativum</name>
    <dbReference type="NCBI Taxonomy" id="90675"/>
    <lineage>
        <taxon>Eukaryota</taxon>
        <taxon>Viridiplantae</taxon>
        <taxon>Streptophyta</taxon>
        <taxon>Embryophyta</taxon>
        <taxon>Tracheophyta</taxon>
        <taxon>Spermatophyta</taxon>
        <taxon>Magnoliopsida</taxon>
        <taxon>eudicotyledons</taxon>
        <taxon>Gunneridae</taxon>
        <taxon>Pentapetalae</taxon>
        <taxon>rosids</taxon>
        <taxon>malvids</taxon>
        <taxon>Brassicales</taxon>
        <taxon>Brassicaceae</taxon>
        <taxon>Camelineae</taxon>
        <taxon>Camelina</taxon>
    </lineage>
</organism>
<dbReference type="InterPro" id="IPR038765">
    <property type="entry name" value="Papain-like_cys_pep_sf"/>
</dbReference>
<feature type="domain" description="LRAT" evidence="1">
    <location>
        <begin position="20"/>
        <end position="174"/>
    </location>
</feature>
<accession>A0ABM0XXR5</accession>
<reference evidence="2" key="1">
    <citation type="journal article" date="2014" name="Nat. Commun.">
        <title>The emerging biofuel crop Camelina sativa retains a highly undifferentiated hexaploid genome structure.</title>
        <authorList>
            <person name="Kagale S."/>
            <person name="Koh C."/>
            <person name="Nixon J."/>
            <person name="Bollina V."/>
            <person name="Clarke W.E."/>
            <person name="Tuteja R."/>
            <person name="Spillane C."/>
            <person name="Robinson S.J."/>
            <person name="Links M.G."/>
            <person name="Clarke C."/>
            <person name="Higgins E.E."/>
            <person name="Huebert T."/>
            <person name="Sharpe A.G."/>
            <person name="Parkin I.A."/>
        </authorList>
    </citation>
    <scope>NUCLEOTIDE SEQUENCE [LARGE SCALE GENOMIC DNA]</scope>
    <source>
        <strain evidence="2">cv. DH55</strain>
    </source>
</reference>
<evidence type="ECO:0000313" key="2">
    <source>
        <dbReference type="Proteomes" id="UP000694864"/>
    </source>
</evidence>
<protein>
    <submittedName>
        <fullName evidence="3">Uncharacterized protein LOC104769897</fullName>
    </submittedName>
</protein>
<dbReference type="Gene3D" id="3.90.1720.10">
    <property type="entry name" value="endopeptidase domain like (from Nostoc punctiforme)"/>
    <property type="match status" value="1"/>
</dbReference>
<name>A0ABM0XXR5_CAMSA</name>
<keyword evidence="2" id="KW-1185">Reference proteome</keyword>
<dbReference type="InterPro" id="IPR007053">
    <property type="entry name" value="LRAT_dom"/>
</dbReference>
<dbReference type="SUPFAM" id="SSF54001">
    <property type="entry name" value="Cysteine proteinases"/>
    <property type="match status" value="1"/>
</dbReference>
<dbReference type="GeneID" id="104769897"/>
<evidence type="ECO:0000259" key="1">
    <source>
        <dbReference type="PROSITE" id="PS51934"/>
    </source>
</evidence>
<dbReference type="PANTHER" id="PTHR46137">
    <property type="entry name" value="OS05G0310600 PROTEIN"/>
    <property type="match status" value="1"/>
</dbReference>
<dbReference type="Pfam" id="PF04970">
    <property type="entry name" value="LRAT"/>
    <property type="match status" value="1"/>
</dbReference>
<dbReference type="PROSITE" id="PS51934">
    <property type="entry name" value="LRAT"/>
    <property type="match status" value="1"/>
</dbReference>
<dbReference type="PANTHER" id="PTHR46137:SF19">
    <property type="entry name" value="GB|AAF32477.1"/>
    <property type="match status" value="1"/>
</dbReference>
<reference evidence="3" key="2">
    <citation type="submission" date="2025-08" db="UniProtKB">
        <authorList>
            <consortium name="RefSeq"/>
        </authorList>
    </citation>
    <scope>IDENTIFICATION</scope>
    <source>
        <tissue evidence="3">Leaf</tissue>
    </source>
</reference>
<proteinExistence type="predicted"/>
<sequence>MGFFSHMISRDDLKPGDHIYSWRNAYIYSHHGIYIGDGKVIHFTRGGGLEIGTGTVLDKFIDISIQNHGRRRKDNKCLLDCGDQSDLGGVISSCLDCFLAGGNLHLFEYSASPSVFLAKRGGTCTIASSDPCDEVISRAEFLLLKNGFGEYDLLDNNCEDFAIYCKTGLFVLSMATKFGSSGQANSVSAAGGVVSLTLKVLGVKKKISAGHEDDSMVSVVNKVISSTVKYVVPGVGGMALAEYGHYCFGRLFYDIGVRKDACKVSVEDLVAFVGAKQGIQNKCLSS</sequence>
<evidence type="ECO:0000313" key="3">
    <source>
        <dbReference type="RefSeq" id="XP_010492520.1"/>
    </source>
</evidence>
<dbReference type="Proteomes" id="UP000694864">
    <property type="component" value="Chromosome 20"/>
</dbReference>